<dbReference type="Pfam" id="PF14743">
    <property type="entry name" value="DNA_ligase_OB_2"/>
    <property type="match status" value="1"/>
</dbReference>
<comment type="caution">
    <text evidence="8">The sequence shown here is derived from an EMBL/GenBank/DDBJ whole genome shotgun (WGS) entry which is preliminary data.</text>
</comment>
<dbReference type="CDD" id="cd08041">
    <property type="entry name" value="OBF_kDNA_ligase_like"/>
    <property type="match status" value="1"/>
</dbReference>
<keyword evidence="3" id="KW-0235">DNA replication</keyword>
<dbReference type="PANTHER" id="PTHR47810:SF1">
    <property type="entry name" value="DNA LIGASE B"/>
    <property type="match status" value="1"/>
</dbReference>
<dbReference type="InterPro" id="IPR016059">
    <property type="entry name" value="DNA_ligase_ATP-dep_CS"/>
</dbReference>
<dbReference type="PANTHER" id="PTHR47810">
    <property type="entry name" value="DNA LIGASE"/>
    <property type="match status" value="1"/>
</dbReference>
<keyword evidence="2 8" id="KW-0436">Ligase</keyword>
<dbReference type="Gene3D" id="3.30.1490.70">
    <property type="match status" value="2"/>
</dbReference>
<evidence type="ECO:0000313" key="8">
    <source>
        <dbReference type="EMBL" id="GEM12436.1"/>
    </source>
</evidence>
<name>A0A511KRD0_RHOTO</name>
<dbReference type="Pfam" id="PF01068">
    <property type="entry name" value="DNA_ligase_A_M"/>
    <property type="match status" value="1"/>
</dbReference>
<evidence type="ECO:0000313" key="9">
    <source>
        <dbReference type="Proteomes" id="UP000321518"/>
    </source>
</evidence>
<evidence type="ECO:0000256" key="1">
    <source>
        <dbReference type="ARBA" id="ARBA00001968"/>
    </source>
</evidence>
<dbReference type="GO" id="GO:0006281">
    <property type="term" value="P:DNA repair"/>
    <property type="evidence" value="ECO:0007669"/>
    <property type="project" value="UniProtKB-KW"/>
</dbReference>
<evidence type="ECO:0000256" key="3">
    <source>
        <dbReference type="ARBA" id="ARBA00022705"/>
    </source>
</evidence>
<comment type="cofactor">
    <cofactor evidence="1">
        <name>a divalent metal cation</name>
        <dbReference type="ChEBI" id="CHEBI:60240"/>
    </cofactor>
</comment>
<dbReference type="GO" id="GO:0005524">
    <property type="term" value="F:ATP binding"/>
    <property type="evidence" value="ECO:0007669"/>
    <property type="project" value="InterPro"/>
</dbReference>
<feature type="domain" description="ATP-dependent DNA ligase family profile" evidence="7">
    <location>
        <begin position="324"/>
        <end position="476"/>
    </location>
</feature>
<proteinExistence type="predicted"/>
<evidence type="ECO:0000256" key="6">
    <source>
        <dbReference type="SAM" id="MobiDB-lite"/>
    </source>
</evidence>
<dbReference type="InterPro" id="IPR029319">
    <property type="entry name" value="DNA_ligase_OB"/>
</dbReference>
<dbReference type="PROSITE" id="PS50160">
    <property type="entry name" value="DNA_LIGASE_A3"/>
    <property type="match status" value="1"/>
</dbReference>
<dbReference type="Gene3D" id="3.30.470.30">
    <property type="entry name" value="DNA ligase/mRNA capping enzyme"/>
    <property type="match status" value="1"/>
</dbReference>
<gene>
    <name evidence="8" type="ORF">Rt10032_c21g6453</name>
</gene>
<dbReference type="InterPro" id="IPR012310">
    <property type="entry name" value="DNA_ligase_ATP-dep_cent"/>
</dbReference>
<accession>A0A511KRD0</accession>
<evidence type="ECO:0000256" key="5">
    <source>
        <dbReference type="ARBA" id="ARBA00023204"/>
    </source>
</evidence>
<protein>
    <submittedName>
        <fullName evidence="8">DNA ligase</fullName>
    </submittedName>
</protein>
<dbReference type="GO" id="GO:0006310">
    <property type="term" value="P:DNA recombination"/>
    <property type="evidence" value="ECO:0007669"/>
    <property type="project" value="InterPro"/>
</dbReference>
<dbReference type="Gene3D" id="2.40.50.140">
    <property type="entry name" value="Nucleic acid-binding proteins"/>
    <property type="match status" value="1"/>
</dbReference>
<evidence type="ECO:0000256" key="4">
    <source>
        <dbReference type="ARBA" id="ARBA00022763"/>
    </source>
</evidence>
<keyword evidence="5" id="KW-0234">DNA repair</keyword>
<dbReference type="EMBL" id="BJWK01000021">
    <property type="protein sequence ID" value="GEM12436.1"/>
    <property type="molecule type" value="Genomic_DNA"/>
</dbReference>
<dbReference type="OrthoDB" id="411785at2759"/>
<reference evidence="8 9" key="1">
    <citation type="submission" date="2019-07" db="EMBL/GenBank/DDBJ databases">
        <title>Rhodotorula toruloides NBRC10032 genome sequencing.</title>
        <authorList>
            <person name="Shida Y."/>
            <person name="Takaku H."/>
            <person name="Ogasawara W."/>
            <person name="Mori K."/>
        </authorList>
    </citation>
    <scope>NUCLEOTIDE SEQUENCE [LARGE SCALE GENOMIC DNA]</scope>
    <source>
        <strain evidence="8 9">NBRC10032</strain>
    </source>
</reference>
<dbReference type="SUPFAM" id="SSF56091">
    <property type="entry name" value="DNA ligase/mRNA capping enzyme, catalytic domain"/>
    <property type="match status" value="1"/>
</dbReference>
<dbReference type="CDD" id="cd07896">
    <property type="entry name" value="Adenylation_kDNA_ligase_like"/>
    <property type="match status" value="1"/>
</dbReference>
<dbReference type="GO" id="GO:0003910">
    <property type="term" value="F:DNA ligase (ATP) activity"/>
    <property type="evidence" value="ECO:0007669"/>
    <property type="project" value="InterPro"/>
</dbReference>
<evidence type="ECO:0000256" key="2">
    <source>
        <dbReference type="ARBA" id="ARBA00022598"/>
    </source>
</evidence>
<feature type="region of interest" description="Disordered" evidence="6">
    <location>
        <begin position="166"/>
        <end position="237"/>
    </location>
</feature>
<dbReference type="SUPFAM" id="SSF50249">
    <property type="entry name" value="Nucleic acid-binding proteins"/>
    <property type="match status" value="1"/>
</dbReference>
<evidence type="ECO:0000259" key="7">
    <source>
        <dbReference type="PROSITE" id="PS50160"/>
    </source>
</evidence>
<dbReference type="Proteomes" id="UP000321518">
    <property type="component" value="Unassembled WGS sequence"/>
</dbReference>
<dbReference type="InterPro" id="IPR012340">
    <property type="entry name" value="NA-bd_OB-fold"/>
</dbReference>
<dbReference type="InterPro" id="IPR050326">
    <property type="entry name" value="NAD_dep_DNA_ligaseB"/>
</dbReference>
<sequence length="542" mass="60269">MAAIASSRSLIRHTLPKLHLWTLPTRPRIIPAPLAEPSPHPFASPLSSTARFAFQEDAKSHLEPPEVLYEALELHQFVHASAVNDRTPLIFGGAKDMDLPEPRTKLELQEKMDIGSESRCKKHTISHFAPNAYSCTCMSWTMSRGRAIDVRSCKHLREVLGDEHENARVGPGVGVSRSKLKKKAVKDSEASASAPSTNKKTSSKAPTSGQQASAKKADEDEMDYAAPSKKKVKKERDGGKEVLLANSFDLESRKQDPTGWWISEKLDGVRAFWDGKALWSRRGMQFAAPDDFLAKLPKDHELDGELFLGRNRFDETSGLVRRLNGVDYSQVRFMVFDIPSRGNEPFEKRQQFLLSLFPPADPSTFSASSAAAVNPTAAETSASEVVEKRGDGVVRVLVQEKCNGWEHLMRRLEEVKNVGGEGLMLRKPDSKYEPKRSSTLLKVKTFYDAEALVVDHEPGKGKYEGMLGSLVCVMEDRKTKFKVGSGLKDDRRMHPPPIGSIITYRFQELTQQNIPRFPTFVGERFDVEGPKDAVIAPTGNGN</sequence>
<organism evidence="8 9">
    <name type="scientific">Rhodotorula toruloides</name>
    <name type="common">Yeast</name>
    <name type="synonym">Rhodosporidium toruloides</name>
    <dbReference type="NCBI Taxonomy" id="5286"/>
    <lineage>
        <taxon>Eukaryota</taxon>
        <taxon>Fungi</taxon>
        <taxon>Dikarya</taxon>
        <taxon>Basidiomycota</taxon>
        <taxon>Pucciniomycotina</taxon>
        <taxon>Microbotryomycetes</taxon>
        <taxon>Sporidiobolales</taxon>
        <taxon>Sporidiobolaceae</taxon>
        <taxon>Rhodotorula</taxon>
    </lineage>
</organism>
<dbReference type="AlphaFoldDB" id="A0A511KRD0"/>
<keyword evidence="4" id="KW-0227">DNA damage</keyword>
<feature type="compositionally biased region" description="Polar residues" evidence="6">
    <location>
        <begin position="190"/>
        <end position="213"/>
    </location>
</feature>
<dbReference type="PROSITE" id="PS00333">
    <property type="entry name" value="DNA_LIGASE_A2"/>
    <property type="match status" value="1"/>
</dbReference>
<dbReference type="GO" id="GO:0006260">
    <property type="term" value="P:DNA replication"/>
    <property type="evidence" value="ECO:0007669"/>
    <property type="project" value="UniProtKB-KW"/>
</dbReference>